<gene>
    <name evidence="1" type="ORF">F3Y22_tig00116976pilonHSYRG00171</name>
</gene>
<dbReference type="Proteomes" id="UP000436088">
    <property type="component" value="Unassembled WGS sequence"/>
</dbReference>
<reference evidence="1" key="1">
    <citation type="submission" date="2019-09" db="EMBL/GenBank/DDBJ databases">
        <title>Draft genome information of white flower Hibiscus syriacus.</title>
        <authorList>
            <person name="Kim Y.-M."/>
        </authorList>
    </citation>
    <scope>NUCLEOTIDE SEQUENCE [LARGE SCALE GENOMIC DNA]</scope>
    <source>
        <strain evidence="1">YM2019G1</strain>
    </source>
</reference>
<comment type="caution">
    <text evidence="1">The sequence shown here is derived from an EMBL/GenBank/DDBJ whole genome shotgun (WGS) entry which is preliminary data.</text>
</comment>
<evidence type="ECO:0000313" key="1">
    <source>
        <dbReference type="EMBL" id="KAE8657946.1"/>
    </source>
</evidence>
<evidence type="ECO:0000313" key="2">
    <source>
        <dbReference type="Proteomes" id="UP000436088"/>
    </source>
</evidence>
<protein>
    <submittedName>
        <fullName evidence="1">Uncharacterized protein</fullName>
    </submittedName>
</protein>
<dbReference type="AlphaFoldDB" id="A0A6A2X7B3"/>
<accession>A0A6A2X7B3</accession>
<sequence>MAKLSHKTAAQNSTTTASNGVTKTYGQVDMKLIYGTRTAGTNHKTRRTSRKSSGFLGESRNTEALLDIITMVDGRLDWESVWKQVPLSWYGMSNTPLSSSSLFMEFLKWTCICINVFISFSAKRKG</sequence>
<name>A0A6A2X7B3_HIBSY</name>
<dbReference type="EMBL" id="VEPZ02001749">
    <property type="protein sequence ID" value="KAE8657946.1"/>
    <property type="molecule type" value="Genomic_DNA"/>
</dbReference>
<proteinExistence type="predicted"/>
<organism evidence="1 2">
    <name type="scientific">Hibiscus syriacus</name>
    <name type="common">Rose of Sharon</name>
    <dbReference type="NCBI Taxonomy" id="106335"/>
    <lineage>
        <taxon>Eukaryota</taxon>
        <taxon>Viridiplantae</taxon>
        <taxon>Streptophyta</taxon>
        <taxon>Embryophyta</taxon>
        <taxon>Tracheophyta</taxon>
        <taxon>Spermatophyta</taxon>
        <taxon>Magnoliopsida</taxon>
        <taxon>eudicotyledons</taxon>
        <taxon>Gunneridae</taxon>
        <taxon>Pentapetalae</taxon>
        <taxon>rosids</taxon>
        <taxon>malvids</taxon>
        <taxon>Malvales</taxon>
        <taxon>Malvaceae</taxon>
        <taxon>Malvoideae</taxon>
        <taxon>Hibiscus</taxon>
    </lineage>
</organism>
<keyword evidence="2" id="KW-1185">Reference proteome</keyword>